<evidence type="ECO:0008006" key="2">
    <source>
        <dbReference type="Google" id="ProtNLM"/>
    </source>
</evidence>
<evidence type="ECO:0000313" key="1">
    <source>
        <dbReference type="EMBL" id="GAH36192.1"/>
    </source>
</evidence>
<gene>
    <name evidence="1" type="ORF">S03H2_10564</name>
</gene>
<protein>
    <recommendedName>
        <fullName evidence="2">DUF559 domain-containing protein</fullName>
    </recommendedName>
</protein>
<name>X1EUE9_9ZZZZ</name>
<dbReference type="Gene3D" id="3.40.960.10">
    <property type="entry name" value="VSR Endonuclease"/>
    <property type="match status" value="1"/>
</dbReference>
<reference evidence="1" key="1">
    <citation type="journal article" date="2014" name="Front. Microbiol.">
        <title>High frequency of phylogenetically diverse reductive dehalogenase-homologous genes in deep subseafloor sedimentary metagenomes.</title>
        <authorList>
            <person name="Kawai M."/>
            <person name="Futagami T."/>
            <person name="Toyoda A."/>
            <person name="Takaki Y."/>
            <person name="Nishi S."/>
            <person name="Hori S."/>
            <person name="Arai W."/>
            <person name="Tsubouchi T."/>
            <person name="Morono Y."/>
            <person name="Uchiyama I."/>
            <person name="Ito T."/>
            <person name="Fujiyama A."/>
            <person name="Inagaki F."/>
            <person name="Takami H."/>
        </authorList>
    </citation>
    <scope>NUCLEOTIDE SEQUENCE</scope>
    <source>
        <strain evidence="1">Expedition CK06-06</strain>
    </source>
</reference>
<dbReference type="AlphaFoldDB" id="X1EUE9"/>
<proteinExistence type="predicted"/>
<organism evidence="1">
    <name type="scientific">marine sediment metagenome</name>
    <dbReference type="NCBI Taxonomy" id="412755"/>
    <lineage>
        <taxon>unclassified sequences</taxon>
        <taxon>metagenomes</taxon>
        <taxon>ecological metagenomes</taxon>
    </lineage>
</organism>
<dbReference type="EMBL" id="BARU01005425">
    <property type="protein sequence ID" value="GAH36192.1"/>
    <property type="molecule type" value="Genomic_DNA"/>
</dbReference>
<feature type="non-terminal residue" evidence="1">
    <location>
        <position position="1"/>
    </location>
</feature>
<comment type="caution">
    <text evidence="1">The sequence shown here is derived from an EMBL/GenBank/DDBJ whole genome shotgun (WGS) entry which is preliminary data.</text>
</comment>
<sequence>LLIPQFKVQQYHTTDFLLYLPEYNIKVAVECDGHQFHEKTKKQVKRDMIVNITFFYS</sequence>
<accession>X1EUE9</accession>